<feature type="repeat" description="ANK" evidence="3">
    <location>
        <begin position="358"/>
        <end position="390"/>
    </location>
</feature>
<dbReference type="PROSITE" id="PS50088">
    <property type="entry name" value="ANK_REPEAT"/>
    <property type="match status" value="1"/>
</dbReference>
<proteinExistence type="predicted"/>
<dbReference type="SMART" id="SM00248">
    <property type="entry name" value="ANK"/>
    <property type="match status" value="4"/>
</dbReference>
<dbReference type="InterPro" id="IPR002110">
    <property type="entry name" value="Ankyrin_rpt"/>
</dbReference>
<dbReference type="Pfam" id="PF12796">
    <property type="entry name" value="Ank_2"/>
    <property type="match status" value="1"/>
</dbReference>
<dbReference type="AlphaFoldDB" id="W7HXJ6"/>
<dbReference type="InterPro" id="IPR036770">
    <property type="entry name" value="Ankyrin_rpt-contain_sf"/>
</dbReference>
<evidence type="ECO:0000256" key="3">
    <source>
        <dbReference type="PROSITE-ProRule" id="PRU00023"/>
    </source>
</evidence>
<dbReference type="SUPFAM" id="SSF48403">
    <property type="entry name" value="Ankyrin repeat"/>
    <property type="match status" value="1"/>
</dbReference>
<sequence length="430" mass="46261">MKAFYESHGSESIFYRVNEAANAGWVEVLGQKGPTRADDAPLLQRLPFCGPCCNRRDEPDGDGFEGSEESEEEEEGQVSVPAPGVNIDSELQTLQRAARLLTRNSVSSQASHQAADKALARLENDPALPPGITSDLLGELVGPLTNAAWYMASGAVASSVEQELGSDLLEPLEQMAMLKLRPEQAPEIKDDLSKCVKYTAALLPGDRLKRRLHEASEQLLGVAGRHFTLLASKTLGSRYTPLHLAVMANNTAAAGALLEAERVPLSYAPIAEMVEILLGHGTSLNARDRGGSTMLHWAVHEKTIYAAPALLDAGLKLSERDYAGGNALHIAVAAQDHELVALLLDKDISVIGEPAHGEATTALHISTGNGDGKMVRLLLDNGAEACFDQSPPLNITVASGRLDLVKLFHWSEPCKAKQLWRRRLVGSVQR</sequence>
<feature type="region of interest" description="Disordered" evidence="4">
    <location>
        <begin position="57"/>
        <end position="86"/>
    </location>
</feature>
<reference evidence="5 6" key="1">
    <citation type="submission" date="2013-05" db="EMBL/GenBank/DDBJ databases">
        <title>Drechslerella stenobrocha genome reveals carnivorous origination and mechanical trapping mechanism of predatory fungi.</title>
        <authorList>
            <person name="Liu X."/>
            <person name="Zhang W."/>
            <person name="Liu K."/>
        </authorList>
    </citation>
    <scope>NUCLEOTIDE SEQUENCE [LARGE SCALE GENOMIC DNA]</scope>
    <source>
        <strain evidence="5 6">248</strain>
    </source>
</reference>
<evidence type="ECO:0000256" key="1">
    <source>
        <dbReference type="ARBA" id="ARBA00022737"/>
    </source>
</evidence>
<dbReference type="OrthoDB" id="4062651at2759"/>
<protein>
    <submittedName>
        <fullName evidence="5">Uncharacterized protein</fullName>
    </submittedName>
</protein>
<evidence type="ECO:0000313" key="6">
    <source>
        <dbReference type="Proteomes" id="UP000024837"/>
    </source>
</evidence>
<evidence type="ECO:0000313" key="5">
    <source>
        <dbReference type="EMBL" id="EWC44842.1"/>
    </source>
</evidence>
<dbReference type="Proteomes" id="UP000024837">
    <property type="component" value="Unassembled WGS sequence"/>
</dbReference>
<feature type="compositionally biased region" description="Acidic residues" evidence="4">
    <location>
        <begin position="59"/>
        <end position="76"/>
    </location>
</feature>
<accession>W7HXJ6</accession>
<dbReference type="PANTHER" id="PTHR24198:SF165">
    <property type="entry name" value="ANKYRIN REPEAT-CONTAINING PROTEIN-RELATED"/>
    <property type="match status" value="1"/>
</dbReference>
<dbReference type="Gene3D" id="1.25.40.20">
    <property type="entry name" value="Ankyrin repeat-containing domain"/>
    <property type="match status" value="1"/>
</dbReference>
<keyword evidence="1" id="KW-0677">Repeat</keyword>
<name>W7HXJ6_9PEZI</name>
<keyword evidence="6" id="KW-1185">Reference proteome</keyword>
<evidence type="ECO:0000256" key="2">
    <source>
        <dbReference type="ARBA" id="ARBA00023043"/>
    </source>
</evidence>
<organism evidence="5 6">
    <name type="scientific">Drechslerella stenobrocha 248</name>
    <dbReference type="NCBI Taxonomy" id="1043628"/>
    <lineage>
        <taxon>Eukaryota</taxon>
        <taxon>Fungi</taxon>
        <taxon>Dikarya</taxon>
        <taxon>Ascomycota</taxon>
        <taxon>Pezizomycotina</taxon>
        <taxon>Orbiliomycetes</taxon>
        <taxon>Orbiliales</taxon>
        <taxon>Orbiliaceae</taxon>
        <taxon>Drechslerella</taxon>
    </lineage>
</organism>
<evidence type="ECO:0000256" key="4">
    <source>
        <dbReference type="SAM" id="MobiDB-lite"/>
    </source>
</evidence>
<dbReference type="PROSITE" id="PS50297">
    <property type="entry name" value="ANK_REP_REGION"/>
    <property type="match status" value="1"/>
</dbReference>
<dbReference type="EMBL" id="KI966433">
    <property type="protein sequence ID" value="EWC44842.1"/>
    <property type="molecule type" value="Genomic_DNA"/>
</dbReference>
<gene>
    <name evidence="5" type="ORF">DRE_00901</name>
</gene>
<keyword evidence="2 3" id="KW-0040">ANK repeat</keyword>
<dbReference type="PANTHER" id="PTHR24198">
    <property type="entry name" value="ANKYRIN REPEAT AND PROTEIN KINASE DOMAIN-CONTAINING PROTEIN"/>
    <property type="match status" value="1"/>
</dbReference>
<dbReference type="HOGENOM" id="CLU_637825_0_0_1"/>